<dbReference type="AlphaFoldDB" id="A0A9D1K3X7"/>
<reference evidence="1" key="1">
    <citation type="submission" date="2020-10" db="EMBL/GenBank/DDBJ databases">
        <authorList>
            <person name="Gilroy R."/>
        </authorList>
    </citation>
    <scope>NUCLEOTIDE SEQUENCE</scope>
    <source>
        <strain evidence="1">CHK152-2994</strain>
    </source>
</reference>
<sequence>MAEVLITLGIIGIVAAMTLPALIQKQQTKSILVSLNKSYAELQNIVNLISNEHGEDIGNVIKLYDDEQTKNLFMKYYDNAKDCSNNSCYKEDIIYYTYAGDKINITTGNTPNSNYYFSKNKFITKEGRLIIFGGTNKHGRMISVDVNGPFKKPNAWGRDVFTFRVMEKQIMPCGGKIGCSNPYNYNCNESEKGLYAGLGCTYYALTKPGFLDTKYYYKKYTAGEL</sequence>
<accession>A0A9D1K3X7</accession>
<protein>
    <submittedName>
        <fullName evidence="1">Type II secretion system protein</fullName>
    </submittedName>
</protein>
<organism evidence="1 2">
    <name type="scientific">Candidatus Scatenecus faecavium</name>
    <dbReference type="NCBI Taxonomy" id="2840915"/>
    <lineage>
        <taxon>Bacteria</taxon>
        <taxon>Candidatus Scatenecus</taxon>
    </lineage>
</organism>
<dbReference type="Proteomes" id="UP000824139">
    <property type="component" value="Unassembled WGS sequence"/>
</dbReference>
<evidence type="ECO:0000313" key="2">
    <source>
        <dbReference type="Proteomes" id="UP000824139"/>
    </source>
</evidence>
<dbReference type="EMBL" id="DVJO01000158">
    <property type="protein sequence ID" value="HIS83380.1"/>
    <property type="molecule type" value="Genomic_DNA"/>
</dbReference>
<reference evidence="1" key="2">
    <citation type="journal article" date="2021" name="PeerJ">
        <title>Extensive microbial diversity within the chicken gut microbiome revealed by metagenomics and culture.</title>
        <authorList>
            <person name="Gilroy R."/>
            <person name="Ravi A."/>
            <person name="Getino M."/>
            <person name="Pursley I."/>
            <person name="Horton D.L."/>
            <person name="Alikhan N.F."/>
            <person name="Baker D."/>
            <person name="Gharbi K."/>
            <person name="Hall N."/>
            <person name="Watson M."/>
            <person name="Adriaenssens E.M."/>
            <person name="Foster-Nyarko E."/>
            <person name="Jarju S."/>
            <person name="Secka A."/>
            <person name="Antonio M."/>
            <person name="Oren A."/>
            <person name="Chaudhuri R.R."/>
            <person name="La Ragione R."/>
            <person name="Hildebrand F."/>
            <person name="Pallen M.J."/>
        </authorList>
    </citation>
    <scope>NUCLEOTIDE SEQUENCE</scope>
    <source>
        <strain evidence="1">CHK152-2994</strain>
    </source>
</reference>
<evidence type="ECO:0000313" key="1">
    <source>
        <dbReference type="EMBL" id="HIS83380.1"/>
    </source>
</evidence>
<gene>
    <name evidence="1" type="ORF">IAD41_07230</name>
</gene>
<comment type="caution">
    <text evidence="1">The sequence shown here is derived from an EMBL/GenBank/DDBJ whole genome shotgun (WGS) entry which is preliminary data.</text>
</comment>
<proteinExistence type="predicted"/>
<name>A0A9D1K3X7_9BACT</name>